<dbReference type="InterPro" id="IPR052016">
    <property type="entry name" value="Bact_Sigma-Reg"/>
</dbReference>
<keyword evidence="5" id="KW-1185">Reference proteome</keyword>
<evidence type="ECO:0000313" key="5">
    <source>
        <dbReference type="Proteomes" id="UP000789845"/>
    </source>
</evidence>
<dbReference type="CDD" id="cd00130">
    <property type="entry name" value="PAS"/>
    <property type="match status" value="1"/>
</dbReference>
<feature type="coiled-coil region" evidence="2">
    <location>
        <begin position="130"/>
        <end position="157"/>
    </location>
</feature>
<dbReference type="RefSeq" id="WP_230498756.1">
    <property type="nucleotide sequence ID" value="NZ_CAKJTG010000035.1"/>
</dbReference>
<dbReference type="EC" id="3.1.3.3" evidence="4"/>
<dbReference type="EMBL" id="CAKJTG010000035">
    <property type="protein sequence ID" value="CAG9610407.1"/>
    <property type="molecule type" value="Genomic_DNA"/>
</dbReference>
<gene>
    <name evidence="4" type="primary">rsbP</name>
    <name evidence="4" type="ORF">NEOCIP111885_04181</name>
</gene>
<dbReference type="AlphaFoldDB" id="A0A9C7LCK2"/>
<dbReference type="SMART" id="SM00331">
    <property type="entry name" value="PP2C_SIG"/>
    <property type="match status" value="1"/>
</dbReference>
<protein>
    <submittedName>
        <fullName evidence="4">Phosphoserine phosphatase RsbP</fullName>
        <ecNumber evidence="4">3.1.3.3</ecNumber>
    </submittedName>
</protein>
<dbReference type="NCBIfam" id="TIGR00229">
    <property type="entry name" value="sensory_box"/>
    <property type="match status" value="1"/>
</dbReference>
<dbReference type="Gene3D" id="3.30.450.20">
    <property type="entry name" value="PAS domain"/>
    <property type="match status" value="1"/>
</dbReference>
<dbReference type="Gene3D" id="3.60.40.10">
    <property type="entry name" value="PPM-type phosphatase domain"/>
    <property type="match status" value="1"/>
</dbReference>
<sequence>MDEQLNHAPCGYLTMSEQGNILSINQTLLKALDHNVDQLIGQNFNLILSVPARIFYQLYFFPLMHAKGLVEEMYITLEAKNGEEIPFLINAVKTNRNNRTLFECALIPIPQRSEYENELLMAKKDAESALLAMNKVNEELKIALKRLKMKRDLLLQLNEQNQKFKIETENELELARKIQETLLSDPISNEHLEIEAYYKACKNLSGDIYGFYQIDQHQYGIILLDVMGHGLSSALITMSLHSLFHRLISRGVHANIIMKELDNHLHTLFLQNEEAHHYCTAIYLLVNTQKHEIEYINAGHPPALWQDCNGEQMELFATAPPLGTFEGIQYKTKTFTYTKGGRLLLYTDGVADPLGSNHLYSLLAENPSADLYNIKERIIESLLHEENIYHKNDDQCFILVNLK</sequence>
<comment type="caution">
    <text evidence="4">The sequence shown here is derived from an EMBL/GenBank/DDBJ whole genome shotgun (WGS) entry which is preliminary data.</text>
</comment>
<proteinExistence type="predicted"/>
<name>A0A9C7LCK2_9BACI</name>
<dbReference type="PANTHER" id="PTHR43156">
    <property type="entry name" value="STAGE II SPORULATION PROTEIN E-RELATED"/>
    <property type="match status" value="1"/>
</dbReference>
<evidence type="ECO:0000256" key="1">
    <source>
        <dbReference type="ARBA" id="ARBA00022801"/>
    </source>
</evidence>
<dbReference type="SUPFAM" id="SSF81606">
    <property type="entry name" value="PP2C-like"/>
    <property type="match status" value="1"/>
</dbReference>
<evidence type="ECO:0000313" key="4">
    <source>
        <dbReference type="EMBL" id="CAG9610407.1"/>
    </source>
</evidence>
<keyword evidence="2" id="KW-0175">Coiled coil</keyword>
<evidence type="ECO:0000259" key="3">
    <source>
        <dbReference type="PROSITE" id="PS51746"/>
    </source>
</evidence>
<dbReference type="InterPro" id="IPR035965">
    <property type="entry name" value="PAS-like_dom_sf"/>
</dbReference>
<reference evidence="4" key="1">
    <citation type="submission" date="2021-10" db="EMBL/GenBank/DDBJ databases">
        <authorList>
            <person name="Criscuolo A."/>
        </authorList>
    </citation>
    <scope>NUCLEOTIDE SEQUENCE</scope>
    <source>
        <strain evidence="4">CIP111885</strain>
    </source>
</reference>
<keyword evidence="1 4" id="KW-0378">Hydrolase</keyword>
<evidence type="ECO:0000256" key="2">
    <source>
        <dbReference type="SAM" id="Coils"/>
    </source>
</evidence>
<dbReference type="SUPFAM" id="SSF55785">
    <property type="entry name" value="PYP-like sensor domain (PAS domain)"/>
    <property type="match status" value="1"/>
</dbReference>
<feature type="domain" description="PPM-type phosphatase" evidence="3">
    <location>
        <begin position="191"/>
        <end position="402"/>
    </location>
</feature>
<accession>A0A9C7LCK2</accession>
<dbReference type="Pfam" id="PF07228">
    <property type="entry name" value="SpoIIE"/>
    <property type="match status" value="1"/>
</dbReference>
<dbReference type="InterPro" id="IPR000014">
    <property type="entry name" value="PAS"/>
</dbReference>
<dbReference type="GO" id="GO:0016791">
    <property type="term" value="F:phosphatase activity"/>
    <property type="evidence" value="ECO:0007669"/>
    <property type="project" value="TreeGrafter"/>
</dbReference>
<dbReference type="PANTHER" id="PTHR43156:SF14">
    <property type="entry name" value="PHOSPHOSERINE PHOSPHATASE RSBP"/>
    <property type="match status" value="1"/>
</dbReference>
<organism evidence="4 5">
    <name type="scientific">Pseudoneobacillus rhizosphaerae</name>
    <dbReference type="NCBI Taxonomy" id="2880968"/>
    <lineage>
        <taxon>Bacteria</taxon>
        <taxon>Bacillati</taxon>
        <taxon>Bacillota</taxon>
        <taxon>Bacilli</taxon>
        <taxon>Bacillales</taxon>
        <taxon>Bacillaceae</taxon>
        <taxon>Pseudoneobacillus</taxon>
    </lineage>
</organism>
<dbReference type="InterPro" id="IPR001932">
    <property type="entry name" value="PPM-type_phosphatase-like_dom"/>
</dbReference>
<dbReference type="InterPro" id="IPR036457">
    <property type="entry name" value="PPM-type-like_dom_sf"/>
</dbReference>
<dbReference type="PROSITE" id="PS51746">
    <property type="entry name" value="PPM_2"/>
    <property type="match status" value="1"/>
</dbReference>
<dbReference type="Proteomes" id="UP000789845">
    <property type="component" value="Unassembled WGS sequence"/>
</dbReference>